<evidence type="ECO:0000313" key="1">
    <source>
        <dbReference type="EMBL" id="EEH45890.2"/>
    </source>
</evidence>
<accession>C1G524</accession>
<reference evidence="1 2" key="1">
    <citation type="journal article" date="2011" name="PLoS Genet.">
        <title>Comparative genomic analysis of human fungal pathogens causing paracoccidioidomycosis.</title>
        <authorList>
            <person name="Desjardins C.A."/>
            <person name="Champion M.D."/>
            <person name="Holder J.W."/>
            <person name="Muszewska A."/>
            <person name="Goldberg J."/>
            <person name="Bailao A.M."/>
            <person name="Brigido M.M."/>
            <person name="Ferreira M.E."/>
            <person name="Garcia A.M."/>
            <person name="Grynberg M."/>
            <person name="Gujja S."/>
            <person name="Heiman D.I."/>
            <person name="Henn M.R."/>
            <person name="Kodira C.D."/>
            <person name="Leon-Narvaez H."/>
            <person name="Longo L.V."/>
            <person name="Ma L.J."/>
            <person name="Malavazi I."/>
            <person name="Matsuo A.L."/>
            <person name="Morais F.V."/>
            <person name="Pereira M."/>
            <person name="Rodriguez-Brito S."/>
            <person name="Sakthikumar S."/>
            <person name="Salem-Izacc S.M."/>
            <person name="Sykes S.M."/>
            <person name="Teixeira M.M."/>
            <person name="Vallejo M.C."/>
            <person name="Walter M.E."/>
            <person name="Yandava C."/>
            <person name="Young S."/>
            <person name="Zeng Q."/>
            <person name="Zucker J."/>
            <person name="Felipe M.S."/>
            <person name="Goldman G.H."/>
            <person name="Haas B.J."/>
            <person name="McEwen J.G."/>
            <person name="Nino-Vega G."/>
            <person name="Puccia R."/>
            <person name="San-Blas G."/>
            <person name="Soares C.M."/>
            <person name="Birren B.W."/>
            <person name="Cuomo C.A."/>
        </authorList>
    </citation>
    <scope>NUCLEOTIDE SEQUENCE [LARGE SCALE GENOMIC DNA]</scope>
    <source>
        <strain evidence="1 2">Pb18</strain>
    </source>
</reference>
<organism evidence="1 2">
    <name type="scientific">Paracoccidioides brasiliensis (strain Pb18)</name>
    <dbReference type="NCBI Taxonomy" id="502780"/>
    <lineage>
        <taxon>Eukaryota</taxon>
        <taxon>Fungi</taxon>
        <taxon>Dikarya</taxon>
        <taxon>Ascomycota</taxon>
        <taxon>Pezizomycotina</taxon>
        <taxon>Eurotiomycetes</taxon>
        <taxon>Eurotiomycetidae</taxon>
        <taxon>Onygenales</taxon>
        <taxon>Ajellomycetaceae</taxon>
        <taxon>Paracoccidioides</taxon>
    </lineage>
</organism>
<dbReference type="InParanoid" id="C1G524"/>
<dbReference type="RefSeq" id="XP_010757175.1">
    <property type="nucleotide sequence ID" value="XM_010758873.1"/>
</dbReference>
<dbReference type="EMBL" id="KN275958">
    <property type="protein sequence ID" value="EEH45890.2"/>
    <property type="molecule type" value="Genomic_DNA"/>
</dbReference>
<proteinExistence type="predicted"/>
<protein>
    <submittedName>
        <fullName evidence="1">Uncharacterized protein</fullName>
    </submittedName>
</protein>
<dbReference type="AlphaFoldDB" id="C1G524"/>
<gene>
    <name evidence="1" type="ORF">PADG_02040</name>
</gene>
<name>C1G524_PARBD</name>
<dbReference type="KEGG" id="pbn:PADG_02040"/>
<dbReference type="GeneID" id="22581593"/>
<sequence>MFRGAIFWCSDRGMLSHLVNLGDPHPNIWVDTSGCEQFGSSDLPRRCTEAVGRSRFMGTGHSLASLDPREILCFSSLYNFQYRPAKAICAPVELNGTAALELRRVVYIIHIHSVEARMPSNQDNSPWKDGSRTPHRISEVLNLTMFVNNRQCPNNCHIFSGGPTVFKTRWTPTSGYFEFCRII</sequence>
<dbReference type="VEuPathDB" id="FungiDB:PADG_02040"/>
<dbReference type="OrthoDB" id="4184767at2759"/>
<keyword evidence="2" id="KW-1185">Reference proteome</keyword>
<dbReference type="Proteomes" id="UP000001628">
    <property type="component" value="Unassembled WGS sequence"/>
</dbReference>
<dbReference type="HOGENOM" id="CLU_1475599_0_0_1"/>
<evidence type="ECO:0000313" key="2">
    <source>
        <dbReference type="Proteomes" id="UP000001628"/>
    </source>
</evidence>